<keyword evidence="2" id="KW-1185">Reference proteome</keyword>
<dbReference type="PANTHER" id="PTHR22955">
    <property type="entry name" value="RETROTRANSPOSON"/>
    <property type="match status" value="1"/>
</dbReference>
<accession>A0A4Y2GVK9</accession>
<organism evidence="1 2">
    <name type="scientific">Araneus ventricosus</name>
    <name type="common">Orbweaver spider</name>
    <name type="synonym">Epeira ventricosa</name>
    <dbReference type="NCBI Taxonomy" id="182803"/>
    <lineage>
        <taxon>Eukaryota</taxon>
        <taxon>Metazoa</taxon>
        <taxon>Ecdysozoa</taxon>
        <taxon>Arthropoda</taxon>
        <taxon>Chelicerata</taxon>
        <taxon>Arachnida</taxon>
        <taxon>Araneae</taxon>
        <taxon>Araneomorphae</taxon>
        <taxon>Entelegynae</taxon>
        <taxon>Araneoidea</taxon>
        <taxon>Araneidae</taxon>
        <taxon>Araneus</taxon>
    </lineage>
</organism>
<dbReference type="InterPro" id="IPR008042">
    <property type="entry name" value="Retrotrans_Pao"/>
</dbReference>
<dbReference type="OrthoDB" id="8065733at2759"/>
<proteinExistence type="predicted"/>
<evidence type="ECO:0000313" key="2">
    <source>
        <dbReference type="Proteomes" id="UP000499080"/>
    </source>
</evidence>
<protein>
    <submittedName>
        <fullName evidence="1">Uncharacterized protein</fullName>
    </submittedName>
</protein>
<reference evidence="1 2" key="1">
    <citation type="journal article" date="2019" name="Sci. Rep.">
        <title>Orb-weaving spider Araneus ventricosus genome elucidates the spidroin gene catalogue.</title>
        <authorList>
            <person name="Kono N."/>
            <person name="Nakamura H."/>
            <person name="Ohtoshi R."/>
            <person name="Moran D.A.P."/>
            <person name="Shinohara A."/>
            <person name="Yoshida Y."/>
            <person name="Fujiwara M."/>
            <person name="Mori M."/>
            <person name="Tomita M."/>
            <person name="Arakawa K."/>
        </authorList>
    </citation>
    <scope>NUCLEOTIDE SEQUENCE [LARGE SCALE GENOMIC DNA]</scope>
</reference>
<sequence length="145" mass="17082">MIWNNVSDTFTYKANVNNNRSYTKRYVLSQIARIYDPVRLLGPVISKAKIFMQQLWLLKLDWYEILPPDISQQWENFIKTLPDLEKIKIPRCFLETNAIRVILHGFSDASSKGYGLLFIFKQCPSTRNRIADFFEAIHESHQPRS</sequence>
<name>A0A4Y2GVK9_ARAVE</name>
<dbReference type="AlphaFoldDB" id="A0A4Y2GVK9"/>
<dbReference type="Proteomes" id="UP000499080">
    <property type="component" value="Unassembled WGS sequence"/>
</dbReference>
<gene>
    <name evidence="1" type="ORF">AVEN_224873_1</name>
</gene>
<dbReference type="EMBL" id="BGPR01001570">
    <property type="protein sequence ID" value="GBM56961.1"/>
    <property type="molecule type" value="Genomic_DNA"/>
</dbReference>
<dbReference type="Pfam" id="PF05380">
    <property type="entry name" value="Peptidase_A17"/>
    <property type="match status" value="1"/>
</dbReference>
<comment type="caution">
    <text evidence="1">The sequence shown here is derived from an EMBL/GenBank/DDBJ whole genome shotgun (WGS) entry which is preliminary data.</text>
</comment>
<dbReference type="PANTHER" id="PTHR22955:SF77">
    <property type="entry name" value="ASPARTIC PUTATIVE DOMAIN-CONTAINING PROTEIN-RELATED"/>
    <property type="match status" value="1"/>
</dbReference>
<evidence type="ECO:0000313" key="1">
    <source>
        <dbReference type="EMBL" id="GBM56961.1"/>
    </source>
</evidence>